<dbReference type="PRINTS" id="PR00551">
    <property type="entry name" value="2SGLOBULIN"/>
</dbReference>
<dbReference type="Proteomes" id="UP001603857">
    <property type="component" value="Unassembled WGS sequence"/>
</dbReference>
<dbReference type="InterPro" id="IPR000677">
    <property type="entry name" value="Chitinase-like"/>
</dbReference>
<evidence type="ECO:0000313" key="2">
    <source>
        <dbReference type="EMBL" id="KAL2332081.1"/>
    </source>
</evidence>
<feature type="domain" description="GH18" evidence="1">
    <location>
        <begin position="1"/>
        <end position="262"/>
    </location>
</feature>
<dbReference type="SUPFAM" id="SSF51445">
    <property type="entry name" value="(Trans)glycosidases"/>
    <property type="match status" value="1"/>
</dbReference>
<dbReference type="PANTHER" id="PTHR46476">
    <property type="entry name" value="CHITINASE 2-LIKE"/>
    <property type="match status" value="1"/>
</dbReference>
<gene>
    <name evidence="2" type="ORF">Fmac_019662</name>
</gene>
<keyword evidence="3" id="KW-1185">Reference proteome</keyword>
<proteinExistence type="predicted"/>
<reference evidence="2 3" key="1">
    <citation type="submission" date="2024-08" db="EMBL/GenBank/DDBJ databases">
        <title>Insights into the chromosomal genome structure of Flemingia macrophylla.</title>
        <authorList>
            <person name="Ding Y."/>
            <person name="Zhao Y."/>
            <person name="Bi W."/>
            <person name="Wu M."/>
            <person name="Zhao G."/>
            <person name="Gong Y."/>
            <person name="Li W."/>
            <person name="Zhang P."/>
        </authorList>
    </citation>
    <scope>NUCLEOTIDE SEQUENCE [LARGE SCALE GENOMIC DNA]</scope>
    <source>
        <strain evidence="2">DYQJB</strain>
        <tissue evidence="2">Leaf</tissue>
    </source>
</reference>
<evidence type="ECO:0000313" key="3">
    <source>
        <dbReference type="Proteomes" id="UP001603857"/>
    </source>
</evidence>
<comment type="caution">
    <text evidence="2">The sequence shown here is derived from an EMBL/GenBank/DDBJ whole genome shotgun (WGS) entry which is preliminary data.</text>
</comment>
<dbReference type="Gene3D" id="3.20.20.80">
    <property type="entry name" value="Glycosidases"/>
    <property type="match status" value="1"/>
</dbReference>
<evidence type="ECO:0000259" key="1">
    <source>
        <dbReference type="PROSITE" id="PS51910"/>
    </source>
</evidence>
<dbReference type="PROSITE" id="PS51910">
    <property type="entry name" value="GH18_2"/>
    <property type="match status" value="1"/>
</dbReference>
<accession>A0ABD1M8E9</accession>
<dbReference type="PANTHER" id="PTHR46476:SF12">
    <property type="entry name" value="RUBISCO-ASSOCIATED PROTEIN"/>
    <property type="match status" value="1"/>
</dbReference>
<dbReference type="Pfam" id="PF00704">
    <property type="entry name" value="Glyco_hydro_18"/>
    <property type="match status" value="1"/>
</dbReference>
<dbReference type="InterPro" id="IPR001223">
    <property type="entry name" value="Glyco_hydro18_cat"/>
</dbReference>
<name>A0ABD1M8E9_9FABA</name>
<protein>
    <recommendedName>
        <fullName evidence="1">GH18 domain-containing protein</fullName>
    </recommendedName>
</protein>
<sequence length="262" mass="30019">MLSIFRQYTYDDSYVEVFVSGKVLRQYQIALTFATDYDQNDSPTNGLFRPTWDLTKVTLESITAFKQAHQDVDVKVFLSIGNRGPIYPFKPVDTKTWASNATESLTRIIREFKIDGIDVLYEQIDASPGDFISCVGQLLRNLKERGVVTLTSISPSSILDKEYYSVLYKEVSVHVDWVDYQFQNEVAKVANPTMLLQRYTELLSIYPKKKLFAGYSAENEDWSTLSPIVFFLAGIDILQKKKAPGISIHYHNYYTQPSPNEE</sequence>
<organism evidence="2 3">
    <name type="scientific">Flemingia macrophylla</name>
    <dbReference type="NCBI Taxonomy" id="520843"/>
    <lineage>
        <taxon>Eukaryota</taxon>
        <taxon>Viridiplantae</taxon>
        <taxon>Streptophyta</taxon>
        <taxon>Embryophyta</taxon>
        <taxon>Tracheophyta</taxon>
        <taxon>Spermatophyta</taxon>
        <taxon>Magnoliopsida</taxon>
        <taxon>eudicotyledons</taxon>
        <taxon>Gunneridae</taxon>
        <taxon>Pentapetalae</taxon>
        <taxon>rosids</taxon>
        <taxon>fabids</taxon>
        <taxon>Fabales</taxon>
        <taxon>Fabaceae</taxon>
        <taxon>Papilionoideae</taxon>
        <taxon>50 kb inversion clade</taxon>
        <taxon>NPAAA clade</taxon>
        <taxon>indigoferoid/millettioid clade</taxon>
        <taxon>Phaseoleae</taxon>
        <taxon>Flemingia</taxon>
    </lineage>
</organism>
<dbReference type="InterPro" id="IPR017853">
    <property type="entry name" value="GH"/>
</dbReference>
<dbReference type="AlphaFoldDB" id="A0ABD1M8E9"/>
<dbReference type="EMBL" id="JBGMDY010000006">
    <property type="protein sequence ID" value="KAL2332081.1"/>
    <property type="molecule type" value="Genomic_DNA"/>
</dbReference>